<keyword evidence="2" id="KW-1185">Reference proteome</keyword>
<name>A0A7Z9BWE1_9CYAN</name>
<organism evidence="1 2">
    <name type="scientific">Planktothrix serta PCC 8927</name>
    <dbReference type="NCBI Taxonomy" id="671068"/>
    <lineage>
        <taxon>Bacteria</taxon>
        <taxon>Bacillati</taxon>
        <taxon>Cyanobacteriota</taxon>
        <taxon>Cyanophyceae</taxon>
        <taxon>Oscillatoriophycideae</taxon>
        <taxon>Oscillatoriales</taxon>
        <taxon>Microcoleaceae</taxon>
        <taxon>Planktothrix</taxon>
    </lineage>
</organism>
<sequence>MNSFQRANHDSTIPIVKNSEFCQTTQMRLAVTIAFLDHL</sequence>
<dbReference type="EMBL" id="CZCU02000156">
    <property type="protein sequence ID" value="VXD23995.1"/>
    <property type="molecule type" value="Genomic_DNA"/>
</dbReference>
<reference evidence="1" key="1">
    <citation type="submission" date="2019-10" db="EMBL/GenBank/DDBJ databases">
        <authorList>
            <consortium name="Genoscope - CEA"/>
            <person name="William W."/>
        </authorList>
    </citation>
    <scope>NUCLEOTIDE SEQUENCE [LARGE SCALE GENOMIC DNA]</scope>
    <source>
        <strain evidence="1">BBR_PRJEB10992</strain>
    </source>
</reference>
<comment type="caution">
    <text evidence="1">The sequence shown here is derived from an EMBL/GenBank/DDBJ whole genome shotgun (WGS) entry which is preliminary data.</text>
</comment>
<dbReference type="Proteomes" id="UP000184550">
    <property type="component" value="Unassembled WGS sequence"/>
</dbReference>
<evidence type="ECO:0000313" key="1">
    <source>
        <dbReference type="EMBL" id="VXD23995.1"/>
    </source>
</evidence>
<accession>A0A7Z9BWE1</accession>
<proteinExistence type="predicted"/>
<gene>
    <name evidence="1" type="ORF">PL8927_790103</name>
</gene>
<evidence type="ECO:0000313" key="2">
    <source>
        <dbReference type="Proteomes" id="UP000184550"/>
    </source>
</evidence>
<protein>
    <submittedName>
        <fullName evidence="1">Uncharacterized protein</fullName>
    </submittedName>
</protein>
<dbReference type="AlphaFoldDB" id="A0A7Z9BWE1"/>